<evidence type="ECO:0000313" key="1">
    <source>
        <dbReference type="EMBL" id="EAS28470.3"/>
    </source>
</evidence>
<dbReference type="GeneID" id="4559023"/>
<dbReference type="Proteomes" id="UP000001261">
    <property type="component" value="Unassembled WGS sequence"/>
</dbReference>
<keyword evidence="2" id="KW-1185">Reference proteome</keyword>
<proteinExistence type="predicted"/>
<protein>
    <submittedName>
        <fullName evidence="1">Uncharacterized protein</fullName>
    </submittedName>
</protein>
<reference evidence="2" key="1">
    <citation type="journal article" date="2009" name="Genome Res.">
        <title>Comparative genomic analyses of the human fungal pathogens Coccidioides and their relatives.</title>
        <authorList>
            <person name="Sharpton T.J."/>
            <person name="Stajich J.E."/>
            <person name="Rounsley S.D."/>
            <person name="Gardner M.J."/>
            <person name="Wortman J.R."/>
            <person name="Jordar V.S."/>
            <person name="Maiti R."/>
            <person name="Kodira C.D."/>
            <person name="Neafsey D.E."/>
            <person name="Zeng Q."/>
            <person name="Hung C.-Y."/>
            <person name="McMahan C."/>
            <person name="Muszewska A."/>
            <person name="Grynberg M."/>
            <person name="Mandel M.A."/>
            <person name="Kellner E.M."/>
            <person name="Barker B.M."/>
            <person name="Galgiani J.N."/>
            <person name="Orbach M.J."/>
            <person name="Kirkland T.N."/>
            <person name="Cole G.T."/>
            <person name="Henn M.R."/>
            <person name="Birren B.W."/>
            <person name="Taylor J.W."/>
        </authorList>
    </citation>
    <scope>NUCLEOTIDE SEQUENCE [LARGE SCALE GENOMIC DNA]</scope>
    <source>
        <strain evidence="2">RS</strain>
    </source>
</reference>
<sequence>MAIKLQLYAKYMPKNMIHKIPRQPESERIKRPLVQRQKCPYDIRLAFKPAMVLARFNTDTYEDWATAHANIKTEYTGNFAQET</sequence>
<dbReference type="KEGG" id="cim:CIMG_09674"/>
<dbReference type="VEuPathDB" id="FungiDB:CIMG_09674"/>
<dbReference type="RefSeq" id="XP_001240053.2">
    <property type="nucleotide sequence ID" value="XM_001240052.2"/>
</dbReference>
<gene>
    <name evidence="1" type="ORF">CIMG_09674</name>
</gene>
<organism evidence="1 2">
    <name type="scientific">Coccidioides immitis (strain RS)</name>
    <name type="common">Valley fever fungus</name>
    <dbReference type="NCBI Taxonomy" id="246410"/>
    <lineage>
        <taxon>Eukaryota</taxon>
        <taxon>Fungi</taxon>
        <taxon>Dikarya</taxon>
        <taxon>Ascomycota</taxon>
        <taxon>Pezizomycotina</taxon>
        <taxon>Eurotiomycetes</taxon>
        <taxon>Eurotiomycetidae</taxon>
        <taxon>Onygenales</taxon>
        <taxon>Onygenaceae</taxon>
        <taxon>Coccidioides</taxon>
    </lineage>
</organism>
<dbReference type="InParanoid" id="J3K2W5"/>
<reference evidence="2" key="2">
    <citation type="journal article" date="2010" name="Genome Res.">
        <title>Population genomic sequencing of Coccidioides fungi reveals recent hybridization and transposon control.</title>
        <authorList>
            <person name="Neafsey D.E."/>
            <person name="Barker B.M."/>
            <person name="Sharpton T.J."/>
            <person name="Stajich J.E."/>
            <person name="Park D.J."/>
            <person name="Whiston E."/>
            <person name="Hung C.-Y."/>
            <person name="McMahan C."/>
            <person name="White J."/>
            <person name="Sykes S."/>
            <person name="Heiman D."/>
            <person name="Young S."/>
            <person name="Zeng Q."/>
            <person name="Abouelleil A."/>
            <person name="Aftuck L."/>
            <person name="Bessette D."/>
            <person name="Brown A."/>
            <person name="FitzGerald M."/>
            <person name="Lui A."/>
            <person name="Macdonald J.P."/>
            <person name="Priest M."/>
            <person name="Orbach M.J."/>
            <person name="Galgiani J.N."/>
            <person name="Kirkland T.N."/>
            <person name="Cole G.T."/>
            <person name="Birren B.W."/>
            <person name="Henn M.R."/>
            <person name="Taylor J.W."/>
            <person name="Rounsley S.D."/>
        </authorList>
    </citation>
    <scope>GENOME REANNOTATION</scope>
    <source>
        <strain evidence="2">RS</strain>
    </source>
</reference>
<accession>J3K2W5</accession>
<dbReference type="EMBL" id="GG704912">
    <property type="protein sequence ID" value="EAS28470.3"/>
    <property type="molecule type" value="Genomic_DNA"/>
</dbReference>
<name>J3K2W5_COCIM</name>
<dbReference type="AlphaFoldDB" id="J3K2W5"/>
<evidence type="ECO:0000313" key="2">
    <source>
        <dbReference type="Proteomes" id="UP000001261"/>
    </source>
</evidence>